<name>A0A9N8QKX3_9BASI</name>
<evidence type="ECO:0000256" key="1">
    <source>
        <dbReference type="SAM" id="MobiDB-lite"/>
    </source>
</evidence>
<feature type="compositionally biased region" description="Polar residues" evidence="1">
    <location>
        <begin position="96"/>
        <end position="115"/>
    </location>
</feature>
<feature type="region of interest" description="Disordered" evidence="1">
    <location>
        <begin position="1"/>
        <end position="137"/>
    </location>
</feature>
<feature type="compositionally biased region" description="Polar residues" evidence="1">
    <location>
        <begin position="1"/>
        <end position="10"/>
    </location>
</feature>
<dbReference type="AlphaFoldDB" id="A0A9N8QKX3"/>
<dbReference type="EMBL" id="CAJHJF010006195">
    <property type="protein sequence ID" value="CAD6955117.1"/>
    <property type="molecule type" value="Genomic_DNA"/>
</dbReference>
<gene>
    <name evidence="2" type="ORF">JKILLFL_G3422</name>
</gene>
<evidence type="ECO:0000313" key="2">
    <source>
        <dbReference type="EMBL" id="CAD6955117.1"/>
    </source>
</evidence>
<comment type="caution">
    <text evidence="2">The sequence shown here is derived from an EMBL/GenBank/DDBJ whole genome shotgun (WGS) entry which is preliminary data.</text>
</comment>
<sequence length="137" mass="15046">PSAGSSTQKGPLSDISKRAVNVVLDDPELGTTSEGEDAHFKEGVGPREDDAMDFYASESQPHKGKKKVSAEQNAIKRSKWKRGRWMQGQGGRQEFETTTTDDGSSPESSQAQQNPKQDRTTALEQEDQSPPRRQQTG</sequence>
<protein>
    <submittedName>
        <fullName evidence="2">Uncharacterized protein</fullName>
    </submittedName>
</protein>
<feature type="compositionally biased region" description="Basic and acidic residues" evidence="1">
    <location>
        <begin position="36"/>
        <end position="49"/>
    </location>
</feature>
<organism evidence="2 3">
    <name type="scientific">Tilletia laevis</name>
    <dbReference type="NCBI Taxonomy" id="157183"/>
    <lineage>
        <taxon>Eukaryota</taxon>
        <taxon>Fungi</taxon>
        <taxon>Dikarya</taxon>
        <taxon>Basidiomycota</taxon>
        <taxon>Ustilaginomycotina</taxon>
        <taxon>Exobasidiomycetes</taxon>
        <taxon>Tilletiales</taxon>
        <taxon>Tilletiaceae</taxon>
        <taxon>Tilletia</taxon>
    </lineage>
</organism>
<proteinExistence type="predicted"/>
<evidence type="ECO:0000313" key="3">
    <source>
        <dbReference type="Proteomes" id="UP000836404"/>
    </source>
</evidence>
<dbReference type="Proteomes" id="UP000836404">
    <property type="component" value="Unassembled WGS sequence"/>
</dbReference>
<accession>A0A9N8QKX3</accession>
<keyword evidence="3" id="KW-1185">Reference proteome</keyword>
<feature type="non-terminal residue" evidence="2">
    <location>
        <position position="1"/>
    </location>
</feature>
<reference evidence="2 3" key="1">
    <citation type="submission" date="2020-10" db="EMBL/GenBank/DDBJ databases">
        <authorList>
            <person name="Sedaghatjoo S."/>
        </authorList>
    </citation>
    <scope>NUCLEOTIDE SEQUENCE [LARGE SCALE GENOMIC DNA]</scope>
    <source>
        <strain evidence="2 3">LLFL</strain>
    </source>
</reference>